<reference evidence="1" key="2">
    <citation type="journal article" date="2020" name="Int. Dairy J.">
        <title>Lactic acid bacterial diversity in Brie cheese focusing on salt concentration and pH of isolation medium and characterisation of halophilic and alkaliphilic lactic acid bacterial isolates.</title>
        <authorList>
            <person name="Unno R."/>
            <person name="Matsutani M."/>
            <person name="Suzuki T."/>
            <person name="Kodama K."/>
            <person name="Matsushita H."/>
            <person name="Yamasato K."/>
            <person name="Koizumi Y."/>
            <person name="Ishikawa M."/>
        </authorList>
    </citation>
    <scope>NUCLEOTIDE SEQUENCE</scope>
    <source>
        <strain evidence="1">7C1</strain>
    </source>
</reference>
<accession>A0AAN4ZTA8</accession>
<evidence type="ECO:0000313" key="1">
    <source>
        <dbReference type="EMBL" id="GEQ55657.1"/>
    </source>
</evidence>
<organism evidence="1 2">
    <name type="scientific">Tetragenococcus koreensis</name>
    <dbReference type="NCBI Taxonomy" id="290335"/>
    <lineage>
        <taxon>Bacteria</taxon>
        <taxon>Bacillati</taxon>
        <taxon>Bacillota</taxon>
        <taxon>Bacilli</taxon>
        <taxon>Lactobacillales</taxon>
        <taxon>Enterococcaceae</taxon>
        <taxon>Tetragenococcus</taxon>
    </lineage>
</organism>
<protein>
    <submittedName>
        <fullName evidence="1">Uncharacterized protein</fullName>
    </submittedName>
</protein>
<name>A0AAN4ZTA8_9ENTE</name>
<dbReference type="RefSeq" id="WP_202592983.1">
    <property type="nucleotide sequence ID" value="NZ_BKBQ01000109.1"/>
</dbReference>
<gene>
    <name evidence="1" type="ORF">TK2N_25010</name>
</gene>
<dbReference type="Proteomes" id="UP000886597">
    <property type="component" value="Unassembled WGS sequence"/>
</dbReference>
<reference evidence="1" key="1">
    <citation type="submission" date="2019-08" db="EMBL/GenBank/DDBJ databases">
        <authorList>
            <person name="Ishikawa M."/>
            <person name="Suzuki T."/>
            <person name="Matsutani M."/>
        </authorList>
    </citation>
    <scope>NUCLEOTIDE SEQUENCE</scope>
    <source>
        <strain evidence="1">7C1</strain>
    </source>
</reference>
<evidence type="ECO:0000313" key="2">
    <source>
        <dbReference type="Proteomes" id="UP000886597"/>
    </source>
</evidence>
<proteinExistence type="predicted"/>
<dbReference type="EMBL" id="BKBQ01000109">
    <property type="protein sequence ID" value="GEQ55657.1"/>
    <property type="molecule type" value="Genomic_DNA"/>
</dbReference>
<comment type="caution">
    <text evidence="1">The sequence shown here is derived from an EMBL/GenBank/DDBJ whole genome shotgun (WGS) entry which is preliminary data.</text>
</comment>
<dbReference type="AlphaFoldDB" id="A0AAN4ZTA8"/>
<sequence length="81" mass="9669">MKKADDFYKGEREDIRKQLFIIEHNSELTQEEKWLAKESALDLKLGTHEADFFAQKEKENAVLKEDKLRKELLENLSNKFK</sequence>